<dbReference type="AlphaFoldDB" id="B1ZWU5"/>
<keyword evidence="4" id="KW-1185">Reference proteome</keyword>
<evidence type="ECO:0000313" key="4">
    <source>
        <dbReference type="Proteomes" id="UP000007013"/>
    </source>
</evidence>
<dbReference type="InterPro" id="IPR011006">
    <property type="entry name" value="CheY-like_superfamily"/>
</dbReference>
<gene>
    <name evidence="3" type="ordered locus">Oter_0934</name>
</gene>
<dbReference type="KEGG" id="ote:Oter_0934"/>
<keyword evidence="1" id="KW-0597">Phosphoprotein</keyword>
<evidence type="ECO:0000256" key="1">
    <source>
        <dbReference type="PROSITE-ProRule" id="PRU00169"/>
    </source>
</evidence>
<dbReference type="Proteomes" id="UP000007013">
    <property type="component" value="Chromosome"/>
</dbReference>
<dbReference type="STRING" id="452637.Oter_0934"/>
<dbReference type="eggNOG" id="COG0745">
    <property type="taxonomic scope" value="Bacteria"/>
</dbReference>
<dbReference type="SMART" id="SM00448">
    <property type="entry name" value="REC"/>
    <property type="match status" value="1"/>
</dbReference>
<protein>
    <submittedName>
        <fullName evidence="3">Response regulator receiver protein</fullName>
    </submittedName>
</protein>
<dbReference type="CDD" id="cd17557">
    <property type="entry name" value="REC_Rcp-like"/>
    <property type="match status" value="1"/>
</dbReference>
<dbReference type="Gene3D" id="3.40.50.2300">
    <property type="match status" value="1"/>
</dbReference>
<dbReference type="OrthoDB" id="195863at2"/>
<dbReference type="Pfam" id="PF00072">
    <property type="entry name" value="Response_reg"/>
    <property type="match status" value="1"/>
</dbReference>
<evidence type="ECO:0000259" key="2">
    <source>
        <dbReference type="PROSITE" id="PS50110"/>
    </source>
</evidence>
<evidence type="ECO:0000313" key="3">
    <source>
        <dbReference type="EMBL" id="ACB74222.1"/>
    </source>
</evidence>
<sequence length="160" mass="17913">MSDPKRILLAEDSPQDIEMTLSALSDYRLTNEIVVVNDGEQALDYLYARGAFADRVPGNPVVVLLDLKMPKVDGLEVLRTIKQDEQLRTTPVVMLTSSREEQDVVRSYRLGTNAYVVKPVDFHCFIEAVKQLGAFWTIHNEPPPRMVVPGAGRSSAESRQ</sequence>
<organism evidence="3 4">
    <name type="scientific">Opitutus terrae (strain DSM 11246 / JCM 15787 / PB90-1)</name>
    <dbReference type="NCBI Taxonomy" id="452637"/>
    <lineage>
        <taxon>Bacteria</taxon>
        <taxon>Pseudomonadati</taxon>
        <taxon>Verrucomicrobiota</taxon>
        <taxon>Opitutia</taxon>
        <taxon>Opitutales</taxon>
        <taxon>Opitutaceae</taxon>
        <taxon>Opitutus</taxon>
    </lineage>
</organism>
<name>B1ZWU5_OPITP</name>
<dbReference type="PANTHER" id="PTHR44520:SF1">
    <property type="entry name" value="TWO-COMPONENT SYSTEM REGULATORY PROTEIN"/>
    <property type="match status" value="1"/>
</dbReference>
<accession>B1ZWU5</accession>
<proteinExistence type="predicted"/>
<dbReference type="SUPFAM" id="SSF52172">
    <property type="entry name" value="CheY-like"/>
    <property type="match status" value="1"/>
</dbReference>
<dbReference type="InterPro" id="IPR052893">
    <property type="entry name" value="TCS_response_regulator"/>
</dbReference>
<dbReference type="EMBL" id="CP001032">
    <property type="protein sequence ID" value="ACB74222.1"/>
    <property type="molecule type" value="Genomic_DNA"/>
</dbReference>
<feature type="domain" description="Response regulatory" evidence="2">
    <location>
        <begin position="6"/>
        <end position="133"/>
    </location>
</feature>
<dbReference type="InterPro" id="IPR001789">
    <property type="entry name" value="Sig_transdc_resp-reg_receiver"/>
</dbReference>
<reference evidence="3 4" key="1">
    <citation type="journal article" date="2011" name="J. Bacteriol.">
        <title>Genome sequence of the verrucomicrobium Opitutus terrae PB90-1, an abundant inhabitant of rice paddy soil ecosystems.</title>
        <authorList>
            <person name="van Passel M.W."/>
            <person name="Kant R."/>
            <person name="Palva A."/>
            <person name="Copeland A."/>
            <person name="Lucas S."/>
            <person name="Lapidus A."/>
            <person name="Glavina del Rio T."/>
            <person name="Pitluck S."/>
            <person name="Goltsman E."/>
            <person name="Clum A."/>
            <person name="Sun H."/>
            <person name="Schmutz J."/>
            <person name="Larimer F.W."/>
            <person name="Land M.L."/>
            <person name="Hauser L."/>
            <person name="Kyrpides N."/>
            <person name="Mikhailova N."/>
            <person name="Richardson P.P."/>
            <person name="Janssen P.H."/>
            <person name="de Vos W.M."/>
            <person name="Smidt H."/>
        </authorList>
    </citation>
    <scope>NUCLEOTIDE SEQUENCE [LARGE SCALE GENOMIC DNA]</scope>
    <source>
        <strain evidence="4">DSM 11246 / JCM 15787 / PB90-1</strain>
    </source>
</reference>
<dbReference type="PANTHER" id="PTHR44520">
    <property type="entry name" value="RESPONSE REGULATOR RCP1-RELATED"/>
    <property type="match status" value="1"/>
</dbReference>
<feature type="modified residue" description="4-aspartylphosphate" evidence="1">
    <location>
        <position position="66"/>
    </location>
</feature>
<dbReference type="PROSITE" id="PS50110">
    <property type="entry name" value="RESPONSE_REGULATORY"/>
    <property type="match status" value="1"/>
</dbReference>
<dbReference type="RefSeq" id="WP_012373760.1">
    <property type="nucleotide sequence ID" value="NC_010571.1"/>
</dbReference>
<dbReference type="HOGENOM" id="CLU_000445_69_17_0"/>
<dbReference type="GO" id="GO:0000160">
    <property type="term" value="P:phosphorelay signal transduction system"/>
    <property type="evidence" value="ECO:0007669"/>
    <property type="project" value="InterPro"/>
</dbReference>